<evidence type="ECO:0000313" key="3">
    <source>
        <dbReference type="Proteomes" id="UP001597362"/>
    </source>
</evidence>
<dbReference type="InterPro" id="IPR029057">
    <property type="entry name" value="PRTase-like"/>
</dbReference>
<dbReference type="Gene3D" id="3.40.50.2020">
    <property type="match status" value="1"/>
</dbReference>
<dbReference type="InterPro" id="IPR051910">
    <property type="entry name" value="ComF/GntX_DNA_util-trans"/>
</dbReference>
<organism evidence="2 3">
    <name type="scientific">Paenibacillus yanchengensis</name>
    <dbReference type="NCBI Taxonomy" id="2035833"/>
    <lineage>
        <taxon>Bacteria</taxon>
        <taxon>Bacillati</taxon>
        <taxon>Bacillota</taxon>
        <taxon>Bacilli</taxon>
        <taxon>Bacillales</taxon>
        <taxon>Paenibacillaceae</taxon>
        <taxon>Paenibacillus</taxon>
    </lineage>
</organism>
<keyword evidence="3" id="KW-1185">Reference proteome</keyword>
<dbReference type="Proteomes" id="UP001597362">
    <property type="component" value="Unassembled WGS sequence"/>
</dbReference>
<protein>
    <submittedName>
        <fullName evidence="2">ComF family protein</fullName>
    </submittedName>
</protein>
<dbReference type="EMBL" id="JBHUHO010000033">
    <property type="protein sequence ID" value="MFD2117002.1"/>
    <property type="molecule type" value="Genomic_DNA"/>
</dbReference>
<evidence type="ECO:0000313" key="2">
    <source>
        <dbReference type="EMBL" id="MFD2117002.1"/>
    </source>
</evidence>
<dbReference type="RefSeq" id="WP_377773727.1">
    <property type="nucleotide sequence ID" value="NZ_JBHUHO010000033.1"/>
</dbReference>
<accession>A0ABW4YN63</accession>
<comment type="similarity">
    <text evidence="1">Belongs to the ComF/GntX family.</text>
</comment>
<comment type="caution">
    <text evidence="2">The sequence shown here is derived from an EMBL/GenBank/DDBJ whole genome shotgun (WGS) entry which is preliminary data.</text>
</comment>
<dbReference type="InterPro" id="IPR000836">
    <property type="entry name" value="PRTase_dom"/>
</dbReference>
<evidence type="ECO:0000256" key="1">
    <source>
        <dbReference type="ARBA" id="ARBA00008007"/>
    </source>
</evidence>
<name>A0ABW4YN63_9BACL</name>
<dbReference type="PANTHER" id="PTHR47505:SF1">
    <property type="entry name" value="DNA UTILIZATION PROTEIN YHGH"/>
    <property type="match status" value="1"/>
</dbReference>
<sequence length="327" mass="37779">MQVKQSFYSNVQKSWRKGWQEVLGLLSPAQQRCEQCGYLYTAVREKEISFDKQLVSSAPLSSAYRYAHGHTLIRSLLTSRLALCLSCCATIPWQKEIRCFVCGKAEQCLDCERRKRRYFVCNRSSVQYDERMKEWLAAYKYRGNEQLLTRLAPMLAASFHQLTDEIISRERQHMAKATTSSPIVVRECWDAIAYVPLSEVRLNERGFNQAEQLAQWLAKRYDLPLLRAVERIKHSVKMSLQPRVGRVENVANVFQGCAEQLQLFYYFLSTRKRVVKSSDKRPIRLLLIDDVYTTGTTANACCEAIIRTAAQCGLSQVELYVLTWARS</sequence>
<dbReference type="CDD" id="cd06223">
    <property type="entry name" value="PRTases_typeI"/>
    <property type="match status" value="1"/>
</dbReference>
<dbReference type="SUPFAM" id="SSF53271">
    <property type="entry name" value="PRTase-like"/>
    <property type="match status" value="1"/>
</dbReference>
<proteinExistence type="inferred from homology"/>
<reference evidence="3" key="1">
    <citation type="journal article" date="2019" name="Int. J. Syst. Evol. Microbiol.">
        <title>The Global Catalogue of Microorganisms (GCM) 10K type strain sequencing project: providing services to taxonomists for standard genome sequencing and annotation.</title>
        <authorList>
            <consortium name="The Broad Institute Genomics Platform"/>
            <consortium name="The Broad Institute Genome Sequencing Center for Infectious Disease"/>
            <person name="Wu L."/>
            <person name="Ma J."/>
        </authorList>
    </citation>
    <scope>NUCLEOTIDE SEQUENCE [LARGE SCALE GENOMIC DNA]</scope>
    <source>
        <strain evidence="3">GH52</strain>
    </source>
</reference>
<dbReference type="PANTHER" id="PTHR47505">
    <property type="entry name" value="DNA UTILIZATION PROTEIN YHGH"/>
    <property type="match status" value="1"/>
</dbReference>
<gene>
    <name evidence="2" type="ORF">ACFSJH_14830</name>
</gene>